<feature type="domain" description="AB hydrolase-1" evidence="2">
    <location>
        <begin position="22"/>
        <end position="121"/>
    </location>
</feature>
<dbReference type="PANTHER" id="PTHR43798">
    <property type="entry name" value="MONOACYLGLYCEROL LIPASE"/>
    <property type="match status" value="1"/>
</dbReference>
<gene>
    <name evidence="3" type="ORF">GCM10020367_62100</name>
</gene>
<proteinExistence type="predicted"/>
<dbReference type="PANTHER" id="PTHR43798:SF27">
    <property type="entry name" value="HYDROLASE ALPHA_BETA HYDROLASE FOLD FAMILY"/>
    <property type="match status" value="1"/>
</dbReference>
<feature type="compositionally biased region" description="Basic and acidic residues" evidence="1">
    <location>
        <begin position="156"/>
        <end position="167"/>
    </location>
</feature>
<protein>
    <recommendedName>
        <fullName evidence="2">AB hydrolase-1 domain-containing protein</fullName>
    </recommendedName>
</protein>
<evidence type="ECO:0000256" key="1">
    <source>
        <dbReference type="SAM" id="MobiDB-lite"/>
    </source>
</evidence>
<dbReference type="InterPro" id="IPR000073">
    <property type="entry name" value="AB_hydrolase_1"/>
</dbReference>
<dbReference type="Pfam" id="PF00561">
    <property type="entry name" value="Abhydrolase_1"/>
    <property type="match status" value="1"/>
</dbReference>
<evidence type="ECO:0000259" key="2">
    <source>
        <dbReference type="Pfam" id="PF00561"/>
    </source>
</evidence>
<comment type="caution">
    <text evidence="3">The sequence shown here is derived from an EMBL/GenBank/DDBJ whole genome shotgun (WGS) entry which is preliminary data.</text>
</comment>
<organism evidence="3 4">
    <name type="scientific">Streptomyces sannanensis</name>
    <dbReference type="NCBI Taxonomy" id="285536"/>
    <lineage>
        <taxon>Bacteria</taxon>
        <taxon>Bacillati</taxon>
        <taxon>Actinomycetota</taxon>
        <taxon>Actinomycetes</taxon>
        <taxon>Kitasatosporales</taxon>
        <taxon>Streptomycetaceae</taxon>
        <taxon>Streptomyces</taxon>
    </lineage>
</organism>
<dbReference type="SUPFAM" id="SSF53474">
    <property type="entry name" value="alpha/beta-Hydrolases"/>
    <property type="match status" value="1"/>
</dbReference>
<feature type="region of interest" description="Disordered" evidence="1">
    <location>
        <begin position="128"/>
        <end position="167"/>
    </location>
</feature>
<dbReference type="Gene3D" id="3.40.50.1820">
    <property type="entry name" value="alpha/beta hydrolase"/>
    <property type="match status" value="1"/>
</dbReference>
<evidence type="ECO:0000313" key="3">
    <source>
        <dbReference type="EMBL" id="GAA3379261.1"/>
    </source>
</evidence>
<evidence type="ECO:0000313" key="4">
    <source>
        <dbReference type="Proteomes" id="UP001499990"/>
    </source>
</evidence>
<sequence length="167" mass="17974">MPKLIAHDGTELAYHLRGKGEPLICLPGGPMRATAYLGDLGGLDAHRQLVLLDLRGTGDSAAPADPGTYRCDRHVDDVEALREHLGLHRIDVLAHSASANLATLYAARYPQRIATLVLVTPGVRAVGIQPGRRQPTRNRRRDPASRAVGRRGAARGPDRGVEDSLCL</sequence>
<dbReference type="InterPro" id="IPR050266">
    <property type="entry name" value="AB_hydrolase_sf"/>
</dbReference>
<accession>A0ABP6SLB1</accession>
<name>A0ABP6SLB1_9ACTN</name>
<reference evidence="4" key="1">
    <citation type="journal article" date="2019" name="Int. J. Syst. Evol. Microbiol.">
        <title>The Global Catalogue of Microorganisms (GCM) 10K type strain sequencing project: providing services to taxonomists for standard genome sequencing and annotation.</title>
        <authorList>
            <consortium name="The Broad Institute Genomics Platform"/>
            <consortium name="The Broad Institute Genome Sequencing Center for Infectious Disease"/>
            <person name="Wu L."/>
            <person name="Ma J."/>
        </authorList>
    </citation>
    <scope>NUCLEOTIDE SEQUENCE [LARGE SCALE GENOMIC DNA]</scope>
    <source>
        <strain evidence="4">JCM 9651</strain>
    </source>
</reference>
<dbReference type="Proteomes" id="UP001499990">
    <property type="component" value="Unassembled WGS sequence"/>
</dbReference>
<keyword evidence="4" id="KW-1185">Reference proteome</keyword>
<dbReference type="InterPro" id="IPR029058">
    <property type="entry name" value="AB_hydrolase_fold"/>
</dbReference>
<dbReference type="EMBL" id="BAAAYL010000001">
    <property type="protein sequence ID" value="GAA3379261.1"/>
    <property type="molecule type" value="Genomic_DNA"/>
</dbReference>